<dbReference type="InterPro" id="IPR010982">
    <property type="entry name" value="Lambda_DNA-bd_dom_sf"/>
</dbReference>
<feature type="domain" description="HTH cro/C1-type" evidence="1">
    <location>
        <begin position="32"/>
        <end position="90"/>
    </location>
</feature>
<dbReference type="SUPFAM" id="SSF47413">
    <property type="entry name" value="lambda repressor-like DNA-binding domains"/>
    <property type="match status" value="1"/>
</dbReference>
<reference evidence="2 3" key="1">
    <citation type="submission" date="2017-12" db="EMBL/GenBank/DDBJ databases">
        <title>Isolation and characterization of estrogens degradatiion strain Microbacterium hominis SJTG1.</title>
        <authorList>
            <person name="Xiong W."/>
            <person name="Yin C."/>
            <person name="Zheng D."/>
            <person name="Liang R."/>
        </authorList>
    </citation>
    <scope>NUCLEOTIDE SEQUENCE [LARGE SCALE GENOMIC DNA]</scope>
    <source>
        <strain evidence="2 3">SJTG1</strain>
    </source>
</reference>
<dbReference type="SMART" id="SM00530">
    <property type="entry name" value="HTH_XRE"/>
    <property type="match status" value="1"/>
</dbReference>
<dbReference type="Pfam" id="PF01381">
    <property type="entry name" value="HTH_3"/>
    <property type="match status" value="1"/>
</dbReference>
<proteinExistence type="predicted"/>
<organism evidence="2 3">
    <name type="scientific">Microbacterium hominis</name>
    <dbReference type="NCBI Taxonomy" id="162426"/>
    <lineage>
        <taxon>Bacteria</taxon>
        <taxon>Bacillati</taxon>
        <taxon>Actinomycetota</taxon>
        <taxon>Actinomycetes</taxon>
        <taxon>Micrococcales</taxon>
        <taxon>Microbacteriaceae</taxon>
        <taxon>Microbacterium</taxon>
    </lineage>
</organism>
<dbReference type="InterPro" id="IPR001387">
    <property type="entry name" value="Cro/C1-type_HTH"/>
</dbReference>
<protein>
    <recommendedName>
        <fullName evidence="1">HTH cro/C1-type domain-containing protein</fullName>
    </recommendedName>
</protein>
<dbReference type="AlphaFoldDB" id="A0A2K9DSJ0"/>
<dbReference type="Proteomes" id="UP000233276">
    <property type="component" value="Chromosome"/>
</dbReference>
<dbReference type="CDD" id="cd00093">
    <property type="entry name" value="HTH_XRE"/>
    <property type="match status" value="1"/>
</dbReference>
<evidence type="ECO:0000259" key="1">
    <source>
        <dbReference type="PROSITE" id="PS50943"/>
    </source>
</evidence>
<evidence type="ECO:0000313" key="2">
    <source>
        <dbReference type="EMBL" id="AUG28794.1"/>
    </source>
</evidence>
<dbReference type="EMBL" id="CP025299">
    <property type="protein sequence ID" value="AUG28794.1"/>
    <property type="molecule type" value="Genomic_DNA"/>
</dbReference>
<evidence type="ECO:0000313" key="3">
    <source>
        <dbReference type="Proteomes" id="UP000233276"/>
    </source>
</evidence>
<dbReference type="Gene3D" id="1.10.260.40">
    <property type="entry name" value="lambda repressor-like DNA-binding domains"/>
    <property type="match status" value="1"/>
</dbReference>
<accession>A0A2K9DSJ0</accession>
<dbReference type="KEGG" id="mhos:CXR34_04425"/>
<dbReference type="PROSITE" id="PS50943">
    <property type="entry name" value="HTH_CROC1"/>
    <property type="match status" value="1"/>
</dbReference>
<name>A0A2K9DSJ0_9MICO</name>
<gene>
    <name evidence="2" type="ORF">CXR34_04425</name>
</gene>
<dbReference type="GO" id="GO:0003677">
    <property type="term" value="F:DNA binding"/>
    <property type="evidence" value="ECO:0007669"/>
    <property type="project" value="InterPro"/>
</dbReference>
<sequence length="161" mass="17559">MNTRSGGEELIPGPIDVDSMTAEERTALGPLIRRVRESKGMTALELAAASDIDRKTLRSIENGGRAGQPAKLHAILEALGISQVRDYDRFSERTRSFIYATAPIFDHLPEALQDDAQHDVVVLLTGKLARSADIPTIGVGTAQQDRMVAFERSEDRGEDGE</sequence>